<organism evidence="2 3">
    <name type="scientific">Hibiscus sabdariffa</name>
    <name type="common">roselle</name>
    <dbReference type="NCBI Taxonomy" id="183260"/>
    <lineage>
        <taxon>Eukaryota</taxon>
        <taxon>Viridiplantae</taxon>
        <taxon>Streptophyta</taxon>
        <taxon>Embryophyta</taxon>
        <taxon>Tracheophyta</taxon>
        <taxon>Spermatophyta</taxon>
        <taxon>Magnoliopsida</taxon>
        <taxon>eudicotyledons</taxon>
        <taxon>Gunneridae</taxon>
        <taxon>Pentapetalae</taxon>
        <taxon>rosids</taxon>
        <taxon>malvids</taxon>
        <taxon>Malvales</taxon>
        <taxon>Malvaceae</taxon>
        <taxon>Malvoideae</taxon>
        <taxon>Hibiscus</taxon>
    </lineage>
</organism>
<feature type="region of interest" description="Disordered" evidence="1">
    <location>
        <begin position="23"/>
        <end position="44"/>
    </location>
</feature>
<sequence length="103" mass="11394">MLNHGNNSISHMVTQVGLVAEESPMDQPEGNKCSRTQLPTLGVSANMDSPIVSRESLDFPLSSTSVDLREENSTHNAIIPNEILHCVTDEMNTRLTRVFTKEK</sequence>
<dbReference type="EMBL" id="JBBPBM010000089">
    <property type="protein sequence ID" value="KAK8509935.1"/>
    <property type="molecule type" value="Genomic_DNA"/>
</dbReference>
<gene>
    <name evidence="2" type="ORF">V6N12_035258</name>
</gene>
<dbReference type="Proteomes" id="UP001472677">
    <property type="component" value="Unassembled WGS sequence"/>
</dbReference>
<name>A0ABR2BTF3_9ROSI</name>
<protein>
    <submittedName>
        <fullName evidence="2">Uncharacterized protein</fullName>
    </submittedName>
</protein>
<evidence type="ECO:0000256" key="1">
    <source>
        <dbReference type="SAM" id="MobiDB-lite"/>
    </source>
</evidence>
<proteinExistence type="predicted"/>
<feature type="non-terminal residue" evidence="2">
    <location>
        <position position="103"/>
    </location>
</feature>
<evidence type="ECO:0000313" key="2">
    <source>
        <dbReference type="EMBL" id="KAK8509935.1"/>
    </source>
</evidence>
<reference evidence="2 3" key="1">
    <citation type="journal article" date="2024" name="G3 (Bethesda)">
        <title>Genome assembly of Hibiscus sabdariffa L. provides insights into metabolisms of medicinal natural products.</title>
        <authorList>
            <person name="Kim T."/>
        </authorList>
    </citation>
    <scope>NUCLEOTIDE SEQUENCE [LARGE SCALE GENOMIC DNA]</scope>
    <source>
        <strain evidence="2">TK-2024</strain>
        <tissue evidence="2">Old leaves</tissue>
    </source>
</reference>
<keyword evidence="3" id="KW-1185">Reference proteome</keyword>
<accession>A0ABR2BTF3</accession>
<evidence type="ECO:0000313" key="3">
    <source>
        <dbReference type="Proteomes" id="UP001472677"/>
    </source>
</evidence>
<comment type="caution">
    <text evidence="2">The sequence shown here is derived from an EMBL/GenBank/DDBJ whole genome shotgun (WGS) entry which is preliminary data.</text>
</comment>